<comment type="caution">
    <text evidence="1">The sequence shown here is derived from an EMBL/GenBank/DDBJ whole genome shotgun (WGS) entry which is preliminary data.</text>
</comment>
<dbReference type="EMBL" id="JAKZGS010000001">
    <property type="protein sequence ID" value="MCH7396348.1"/>
    <property type="molecule type" value="Genomic_DNA"/>
</dbReference>
<reference evidence="1" key="1">
    <citation type="submission" date="2022-03" db="EMBL/GenBank/DDBJ databases">
        <title>De novo assembled genomes of Belliella spp. (Cyclobacteriaceae) strains.</title>
        <authorList>
            <person name="Szabo A."/>
            <person name="Korponai K."/>
            <person name="Felfoldi T."/>
        </authorList>
    </citation>
    <scope>NUCLEOTIDE SEQUENCE</scope>
    <source>
        <strain evidence="1">DSM 107340</strain>
    </source>
</reference>
<sequence>MNKLSKYYKRTFDDYKVLVQVNPEDWSGIELIVHPDGKIEKTEMQFDEEVFEDLAVDEFEENGAMEFNLYLKGVK</sequence>
<protein>
    <submittedName>
        <fullName evidence="1">Uncharacterized protein</fullName>
    </submittedName>
</protein>
<evidence type="ECO:0000313" key="1">
    <source>
        <dbReference type="EMBL" id="MCH7396348.1"/>
    </source>
</evidence>
<dbReference type="RefSeq" id="WP_241272870.1">
    <property type="nucleotide sequence ID" value="NZ_JAKZGS010000001.1"/>
</dbReference>
<accession>A0ABS9UIB7</accession>
<proteinExistence type="predicted"/>
<evidence type="ECO:0000313" key="2">
    <source>
        <dbReference type="Proteomes" id="UP001165488"/>
    </source>
</evidence>
<name>A0ABS9UIB7_9BACT</name>
<keyword evidence="2" id="KW-1185">Reference proteome</keyword>
<gene>
    <name evidence="1" type="ORF">MM236_00030</name>
</gene>
<dbReference type="Proteomes" id="UP001165488">
    <property type="component" value="Unassembled WGS sequence"/>
</dbReference>
<organism evidence="1 2">
    <name type="scientific">Belliella calami</name>
    <dbReference type="NCBI Taxonomy" id="2923436"/>
    <lineage>
        <taxon>Bacteria</taxon>
        <taxon>Pseudomonadati</taxon>
        <taxon>Bacteroidota</taxon>
        <taxon>Cytophagia</taxon>
        <taxon>Cytophagales</taxon>
        <taxon>Cyclobacteriaceae</taxon>
        <taxon>Belliella</taxon>
    </lineage>
</organism>